<feature type="transmembrane region" description="Helical" evidence="6">
    <location>
        <begin position="377"/>
        <end position="400"/>
    </location>
</feature>
<dbReference type="Pfam" id="PF13520">
    <property type="entry name" value="AA_permease_2"/>
    <property type="match status" value="1"/>
</dbReference>
<gene>
    <name evidence="7" type="ORF">FuraDRAFT_0897</name>
</gene>
<feature type="transmembrane region" description="Helical" evidence="6">
    <location>
        <begin position="153"/>
        <end position="176"/>
    </location>
</feature>
<keyword evidence="2" id="KW-1003">Cell membrane</keyword>
<evidence type="ECO:0000256" key="1">
    <source>
        <dbReference type="ARBA" id="ARBA00004651"/>
    </source>
</evidence>
<evidence type="ECO:0000256" key="4">
    <source>
        <dbReference type="ARBA" id="ARBA00022989"/>
    </source>
</evidence>
<dbReference type="AlphaFoldDB" id="B9YZZ8"/>
<evidence type="ECO:0000313" key="7">
    <source>
        <dbReference type="EMBL" id="EEG09881.1"/>
    </source>
</evidence>
<evidence type="ECO:0000313" key="8">
    <source>
        <dbReference type="Proteomes" id="UP000003165"/>
    </source>
</evidence>
<proteinExistence type="predicted"/>
<keyword evidence="5 6" id="KW-0472">Membrane</keyword>
<sequence>MRKAGYISLHIKMTANTGSKSLRLRIAGQTMKCSTKGESVSLQEEVLPFPTAGGARTHVAGQTQDLHRNLTWKDAFWVTSGVPAGVLFTIGGVSATIGQPAWIIWILAILVGFAQCFTYAEISGLYPHKSGGASVYGALGWVRYSKFVAPVSVWCNWIAWSPMLALGTSLAAGYMLSNLFPADAAINTWQVTLLDLGFISKDLTLRINSTFVLAVIFLLITFKLQHSGASAAARTQRILGIASLTPLVVIALVPLFTGDMPSTNFLPLLPLMHDATGASVMGSWNSAGISTAMGAMFLACWSTFGFETAVCYTREFKNPQQDTFKAIVSSGLLCLFMFIAVPIAFQGELGLSGMLAPAIVDGSGVGAAMARFVGGGVVVFNAIVVMLVLSILLIVMTSMMGSSRTLYQASVDGWLPKYLSHVNEHGAPTRAMWTDLVFNLFLLLMSNYMAVLSISNVCYMIFVFLNLQSGWIHRLDRADWPRPYKCANWLLALGVLCGYLDLVFVGAGANFQGENTLRNGLIATFLIVPVFIYRHYWQDKGQFPASMRKDMELPHARAGVLPYLALLLAVAVIWISAKLTVIG</sequence>
<feature type="transmembrane region" description="Helical" evidence="6">
    <location>
        <begin position="486"/>
        <end position="508"/>
    </location>
</feature>
<feature type="transmembrane region" description="Helical" evidence="6">
    <location>
        <begin position="102"/>
        <end position="120"/>
    </location>
</feature>
<dbReference type="InterPro" id="IPR002293">
    <property type="entry name" value="AA/rel_permease1"/>
</dbReference>
<keyword evidence="3 6" id="KW-0812">Transmembrane</keyword>
<dbReference type="PANTHER" id="PTHR42770">
    <property type="entry name" value="AMINO ACID TRANSPORTER-RELATED"/>
    <property type="match status" value="1"/>
</dbReference>
<comment type="subcellular location">
    <subcellularLocation>
        <location evidence="1">Cell membrane</location>
        <topology evidence="1">Multi-pass membrane protein</topology>
    </subcellularLocation>
</comment>
<feature type="transmembrane region" description="Helical" evidence="6">
    <location>
        <begin position="324"/>
        <end position="345"/>
    </location>
</feature>
<accession>B9YZZ8</accession>
<comment type="caution">
    <text evidence="7">The sequence shown here is derived from an EMBL/GenBank/DDBJ whole genome shotgun (WGS) entry which is preliminary data.</text>
</comment>
<dbReference type="Gene3D" id="1.20.1740.10">
    <property type="entry name" value="Amino acid/polyamine transporter I"/>
    <property type="match status" value="1"/>
</dbReference>
<dbReference type="Proteomes" id="UP000003165">
    <property type="component" value="Unassembled WGS sequence"/>
</dbReference>
<keyword evidence="4 6" id="KW-1133">Transmembrane helix</keyword>
<evidence type="ECO:0000256" key="6">
    <source>
        <dbReference type="SAM" id="Phobius"/>
    </source>
</evidence>
<feature type="transmembrane region" description="Helical" evidence="6">
    <location>
        <begin position="520"/>
        <end position="537"/>
    </location>
</feature>
<dbReference type="EMBL" id="ACIS01000002">
    <property type="protein sequence ID" value="EEG09881.1"/>
    <property type="molecule type" value="Genomic_DNA"/>
</dbReference>
<dbReference type="InterPro" id="IPR050367">
    <property type="entry name" value="APC_superfamily"/>
</dbReference>
<keyword evidence="8" id="KW-1185">Reference proteome</keyword>
<feature type="transmembrane region" description="Helical" evidence="6">
    <location>
        <begin position="558"/>
        <end position="577"/>
    </location>
</feature>
<organism evidence="7 8">
    <name type="scientific">Pseudogulbenkiania ferrooxidans 2002</name>
    <dbReference type="NCBI Taxonomy" id="279714"/>
    <lineage>
        <taxon>Bacteria</taxon>
        <taxon>Pseudomonadati</taxon>
        <taxon>Pseudomonadota</taxon>
        <taxon>Betaproteobacteria</taxon>
        <taxon>Neisseriales</taxon>
        <taxon>Chromobacteriaceae</taxon>
        <taxon>Pseudogulbenkiania</taxon>
    </lineage>
</organism>
<dbReference type="PIRSF" id="PIRSF006060">
    <property type="entry name" value="AA_transporter"/>
    <property type="match status" value="1"/>
</dbReference>
<name>B9YZZ8_9NEIS</name>
<evidence type="ECO:0000256" key="5">
    <source>
        <dbReference type="ARBA" id="ARBA00023136"/>
    </source>
</evidence>
<feature type="transmembrane region" description="Helical" evidence="6">
    <location>
        <begin position="289"/>
        <end position="312"/>
    </location>
</feature>
<feature type="transmembrane region" description="Helical" evidence="6">
    <location>
        <begin position="203"/>
        <end position="222"/>
    </location>
</feature>
<protein>
    <submittedName>
        <fullName evidence="7">Amino acid permease-associated region</fullName>
    </submittedName>
</protein>
<evidence type="ECO:0000256" key="2">
    <source>
        <dbReference type="ARBA" id="ARBA00022475"/>
    </source>
</evidence>
<feature type="transmembrane region" description="Helical" evidence="6">
    <location>
        <begin position="75"/>
        <end position="96"/>
    </location>
</feature>
<reference evidence="7 8" key="1">
    <citation type="submission" date="2009-02" db="EMBL/GenBank/DDBJ databases">
        <title>Sequencing of the draft genome and assembly of Lutiella nitroferrum 2002.</title>
        <authorList>
            <consortium name="US DOE Joint Genome Institute (JGI-PGF)"/>
            <person name="Lucas S."/>
            <person name="Copeland A."/>
            <person name="Lapidus A."/>
            <person name="Glavina del Rio T."/>
            <person name="Tice H."/>
            <person name="Bruce D."/>
            <person name="Goodwin L."/>
            <person name="Pitluck S."/>
            <person name="Larimer F."/>
            <person name="Land M.L."/>
            <person name="Hauser L."/>
            <person name="Coates J.D."/>
        </authorList>
    </citation>
    <scope>NUCLEOTIDE SEQUENCE [LARGE SCALE GENOMIC DNA]</scope>
    <source>
        <strain evidence="7 8">2002</strain>
    </source>
</reference>
<dbReference type="eggNOG" id="COG0531">
    <property type="taxonomic scope" value="Bacteria"/>
</dbReference>
<evidence type="ECO:0000256" key="3">
    <source>
        <dbReference type="ARBA" id="ARBA00022692"/>
    </source>
</evidence>
<dbReference type="GO" id="GO:0005886">
    <property type="term" value="C:plasma membrane"/>
    <property type="evidence" value="ECO:0007669"/>
    <property type="project" value="UniProtKB-SubCell"/>
</dbReference>
<feature type="transmembrane region" description="Helical" evidence="6">
    <location>
        <begin position="440"/>
        <end position="465"/>
    </location>
</feature>
<dbReference type="GO" id="GO:0022857">
    <property type="term" value="F:transmembrane transporter activity"/>
    <property type="evidence" value="ECO:0007669"/>
    <property type="project" value="InterPro"/>
</dbReference>
<feature type="transmembrane region" description="Helical" evidence="6">
    <location>
        <begin position="238"/>
        <end position="257"/>
    </location>
</feature>
<dbReference type="PANTHER" id="PTHR42770:SF7">
    <property type="entry name" value="MEMBRANE PROTEIN"/>
    <property type="match status" value="1"/>
</dbReference>